<name>A0A1Y0CYE8_9GAMM</name>
<protein>
    <recommendedName>
        <fullName evidence="3">Lipopolysaccharide core biosynthesis protein</fullName>
    </recommendedName>
</protein>
<dbReference type="KEGG" id="ocm:CBP12_06995"/>
<proteinExistence type="predicted"/>
<keyword evidence="2" id="KW-1185">Reference proteome</keyword>
<dbReference type="EMBL" id="CP021376">
    <property type="protein sequence ID" value="ART79927.1"/>
    <property type="molecule type" value="Genomic_DNA"/>
</dbReference>
<sequence length="286" mass="31781">MSLNIQLPKTVAIKVGDQVVTLKAFDATEPEQHLAEQAVNIIASGPSVAELSLAELQHCPTIFVNGSISLTGQQNFSQVVGYVISDARFIHHKPEILQRYYKGQPLYATLAVLEAIAFHHPEIMLHYHDAMRILYPVNRPWGVKSNHALDSKLPASYQWLNKNESLSCFSDDSNFVIINRYQPAPIGVSLNISHGFVEAGTVAYVATQLAFARSASVIHLYGIDLLNNHQPRFYEHPENSAPTKLDEVTKERIVPSFNLLGRVYKEQGVSVINHSRISKALFATLG</sequence>
<organism evidence="1 2">
    <name type="scientific">Oceanisphaera avium</name>
    <dbReference type="NCBI Taxonomy" id="1903694"/>
    <lineage>
        <taxon>Bacteria</taxon>
        <taxon>Pseudomonadati</taxon>
        <taxon>Pseudomonadota</taxon>
        <taxon>Gammaproteobacteria</taxon>
        <taxon>Aeromonadales</taxon>
        <taxon>Aeromonadaceae</taxon>
        <taxon>Oceanisphaera</taxon>
    </lineage>
</organism>
<evidence type="ECO:0000313" key="1">
    <source>
        <dbReference type="EMBL" id="ART79927.1"/>
    </source>
</evidence>
<reference evidence="2" key="1">
    <citation type="submission" date="2017-05" db="EMBL/GenBank/DDBJ databases">
        <authorList>
            <person name="Sung H."/>
        </authorList>
    </citation>
    <scope>NUCLEOTIDE SEQUENCE [LARGE SCALE GENOMIC DNA]</scope>
    <source>
        <strain evidence="2">AMac2203</strain>
    </source>
</reference>
<evidence type="ECO:0000313" key="2">
    <source>
        <dbReference type="Proteomes" id="UP000243793"/>
    </source>
</evidence>
<gene>
    <name evidence="1" type="ORF">CBP12_06995</name>
</gene>
<dbReference type="Proteomes" id="UP000243793">
    <property type="component" value="Chromosome"/>
</dbReference>
<accession>A0A1Y0CYE8</accession>
<dbReference type="RefSeq" id="WP_086963799.1">
    <property type="nucleotide sequence ID" value="NZ_CP021376.1"/>
</dbReference>
<evidence type="ECO:0008006" key="3">
    <source>
        <dbReference type="Google" id="ProtNLM"/>
    </source>
</evidence>
<dbReference type="OrthoDB" id="9177936at2"/>
<dbReference type="AlphaFoldDB" id="A0A1Y0CYE8"/>